<accession>A0ABU1AQI1</accession>
<keyword evidence="4 9" id="KW-0812">Transmembrane</keyword>
<evidence type="ECO:0000313" key="14">
    <source>
        <dbReference type="EMBL" id="MDQ8206426.1"/>
    </source>
</evidence>
<feature type="domain" description="TonB-dependent receptor plug" evidence="13">
    <location>
        <begin position="63"/>
        <end position="167"/>
    </location>
</feature>
<evidence type="ECO:0000256" key="3">
    <source>
        <dbReference type="ARBA" id="ARBA00022452"/>
    </source>
</evidence>
<evidence type="ECO:0000256" key="10">
    <source>
        <dbReference type="RuleBase" id="RU003357"/>
    </source>
</evidence>
<keyword evidence="7 9" id="KW-0472">Membrane</keyword>
<dbReference type="PROSITE" id="PS52016">
    <property type="entry name" value="TONB_DEPENDENT_REC_3"/>
    <property type="match status" value="1"/>
</dbReference>
<gene>
    <name evidence="14" type="ORF">QEH52_02820</name>
</gene>
<keyword evidence="15" id="KW-1185">Reference proteome</keyword>
<evidence type="ECO:0000313" key="15">
    <source>
        <dbReference type="Proteomes" id="UP001225316"/>
    </source>
</evidence>
<evidence type="ECO:0000256" key="11">
    <source>
        <dbReference type="SAM" id="MobiDB-lite"/>
    </source>
</evidence>
<dbReference type="Gene3D" id="2.170.130.10">
    <property type="entry name" value="TonB-dependent receptor, plug domain"/>
    <property type="match status" value="1"/>
</dbReference>
<name>A0ABU1AQI1_9BACT</name>
<dbReference type="InterPro" id="IPR039426">
    <property type="entry name" value="TonB-dep_rcpt-like"/>
</dbReference>
<dbReference type="PROSITE" id="PS01156">
    <property type="entry name" value="TONB_DEPENDENT_REC_2"/>
    <property type="match status" value="1"/>
</dbReference>
<proteinExistence type="inferred from homology"/>
<dbReference type="InterPro" id="IPR010917">
    <property type="entry name" value="TonB_rcpt_CS"/>
</dbReference>
<dbReference type="RefSeq" id="WP_308948496.1">
    <property type="nucleotide sequence ID" value="NZ_JARXHW010000004.1"/>
</dbReference>
<keyword evidence="3 9" id="KW-1134">Transmembrane beta strand</keyword>
<evidence type="ECO:0000256" key="7">
    <source>
        <dbReference type="ARBA" id="ARBA00023136"/>
    </source>
</evidence>
<evidence type="ECO:0000259" key="12">
    <source>
        <dbReference type="Pfam" id="PF00593"/>
    </source>
</evidence>
<keyword evidence="6 10" id="KW-0798">TonB box</keyword>
<dbReference type="SUPFAM" id="SSF56935">
    <property type="entry name" value="Porins"/>
    <property type="match status" value="1"/>
</dbReference>
<keyword evidence="8 9" id="KW-0998">Cell outer membrane</keyword>
<dbReference type="Gene3D" id="2.40.170.20">
    <property type="entry name" value="TonB-dependent receptor, beta-barrel domain"/>
    <property type="match status" value="1"/>
</dbReference>
<dbReference type="Pfam" id="PF00593">
    <property type="entry name" value="TonB_dep_Rec_b-barrel"/>
    <property type="match status" value="1"/>
</dbReference>
<evidence type="ECO:0000256" key="8">
    <source>
        <dbReference type="ARBA" id="ARBA00023237"/>
    </source>
</evidence>
<feature type="domain" description="TonB-dependent receptor-like beta-barrel" evidence="12">
    <location>
        <begin position="209"/>
        <end position="676"/>
    </location>
</feature>
<dbReference type="PROSITE" id="PS51257">
    <property type="entry name" value="PROKAR_LIPOPROTEIN"/>
    <property type="match status" value="1"/>
</dbReference>
<evidence type="ECO:0000256" key="2">
    <source>
        <dbReference type="ARBA" id="ARBA00022448"/>
    </source>
</evidence>
<sequence length="706" mass="78883">MKGSEGILASVCLSARALLGIALSWQLSASCGLWADESAEASSYHMLEEYVVRAWHFENESLEVPADIVQIDRQTIDQSLALSLPELLETEANLYFSNLSGSTNVSLRGFGEGSGLRSLILVDGHMLNPSDMGRINWEQVPLEAIESVEVLRGGHNVLYGDKALSGVIKIETRRIEATRLDFEGRLGSFGTQQSSLSAAWGGSAWSFSGGLSRQISEGYRAHSDSATRHASATVGYVFNNGDELNFRFAGGSTDLTYPGGLDEASYRNDPRSSSNLGDEGSTNEYASMTSRFIGMRDWGSWEVLAGYDQNEIEWSFGEGSYGANDQSGYSLKPRVRFEPADWVLILGADFLYDTLDFTAYLDEARTIVPSQAALSESRLSPYVFAEYDLTERFSLSAGLRHEWSNYQAKNTAYVEDQLYATIETNRGPRPNPNYKNPADIDPDESYQASLRESGLSAEFSMNYRLNDQWSLWAGYDRAYRYPVFDERAAYQGYPLAEYIAQDLEAEEGDQFELGLKYLQGAHELYATVYRLQMENEIIFDPSVGSDDPSTPGNGLNRNLGAVDRYGADVSYAYNAQDWGFSMALAFVRTKMRVGIDGEGSGQEVPLVPSLVSTNQIWWQLEERLRVRLVHRYVDERYQGGDFANESQPVEAYQLFHIQADWQATPQCRIFVKCDNIFDTLYAETVYFGSYYPGDGRSIQAGVKFNF</sequence>
<evidence type="ECO:0000256" key="5">
    <source>
        <dbReference type="ARBA" id="ARBA00022729"/>
    </source>
</evidence>
<reference evidence="14 15" key="1">
    <citation type="submission" date="2023-04" db="EMBL/GenBank/DDBJ databases">
        <title>A novel bacteria isolated from coastal sediment.</title>
        <authorList>
            <person name="Liu X.-J."/>
            <person name="Du Z.-J."/>
        </authorList>
    </citation>
    <scope>NUCLEOTIDE SEQUENCE [LARGE SCALE GENOMIC DNA]</scope>
    <source>
        <strain evidence="14 15">SDUM461003</strain>
    </source>
</reference>
<dbReference type="CDD" id="cd01347">
    <property type="entry name" value="ligand_gated_channel"/>
    <property type="match status" value="1"/>
</dbReference>
<evidence type="ECO:0000256" key="4">
    <source>
        <dbReference type="ARBA" id="ARBA00022692"/>
    </source>
</evidence>
<dbReference type="EMBL" id="JARXHW010000004">
    <property type="protein sequence ID" value="MDQ8206426.1"/>
    <property type="molecule type" value="Genomic_DNA"/>
</dbReference>
<evidence type="ECO:0000259" key="13">
    <source>
        <dbReference type="Pfam" id="PF07715"/>
    </source>
</evidence>
<evidence type="ECO:0000256" key="6">
    <source>
        <dbReference type="ARBA" id="ARBA00023077"/>
    </source>
</evidence>
<feature type="compositionally biased region" description="Polar residues" evidence="11">
    <location>
        <begin position="271"/>
        <end position="282"/>
    </location>
</feature>
<comment type="similarity">
    <text evidence="9 10">Belongs to the TonB-dependent receptor family.</text>
</comment>
<dbReference type="InterPro" id="IPR012910">
    <property type="entry name" value="Plug_dom"/>
</dbReference>
<comment type="caution">
    <text evidence="14">The sequence shown here is derived from an EMBL/GenBank/DDBJ whole genome shotgun (WGS) entry which is preliminary data.</text>
</comment>
<dbReference type="PANTHER" id="PTHR30069">
    <property type="entry name" value="TONB-DEPENDENT OUTER MEMBRANE RECEPTOR"/>
    <property type="match status" value="1"/>
</dbReference>
<evidence type="ECO:0000256" key="1">
    <source>
        <dbReference type="ARBA" id="ARBA00004571"/>
    </source>
</evidence>
<dbReference type="InterPro" id="IPR000531">
    <property type="entry name" value="Beta-barrel_TonB"/>
</dbReference>
<keyword evidence="14" id="KW-0675">Receptor</keyword>
<dbReference type="Pfam" id="PF07715">
    <property type="entry name" value="Plug"/>
    <property type="match status" value="1"/>
</dbReference>
<protein>
    <submittedName>
        <fullName evidence="14">TonB-dependent receptor</fullName>
    </submittedName>
</protein>
<feature type="region of interest" description="Disordered" evidence="11">
    <location>
        <begin position="260"/>
        <end position="282"/>
    </location>
</feature>
<dbReference type="PANTHER" id="PTHR30069:SF27">
    <property type="entry name" value="BLL4766 PROTEIN"/>
    <property type="match status" value="1"/>
</dbReference>
<evidence type="ECO:0000256" key="9">
    <source>
        <dbReference type="PROSITE-ProRule" id="PRU01360"/>
    </source>
</evidence>
<keyword evidence="5" id="KW-0732">Signal</keyword>
<organism evidence="14 15">
    <name type="scientific">Thalassobacterium maritimum</name>
    <dbReference type="NCBI Taxonomy" id="3041265"/>
    <lineage>
        <taxon>Bacteria</taxon>
        <taxon>Pseudomonadati</taxon>
        <taxon>Verrucomicrobiota</taxon>
        <taxon>Opitutia</taxon>
        <taxon>Puniceicoccales</taxon>
        <taxon>Coraliomargaritaceae</taxon>
        <taxon>Thalassobacterium</taxon>
    </lineage>
</organism>
<dbReference type="InterPro" id="IPR036942">
    <property type="entry name" value="Beta-barrel_TonB_sf"/>
</dbReference>
<dbReference type="InterPro" id="IPR037066">
    <property type="entry name" value="Plug_dom_sf"/>
</dbReference>
<dbReference type="Proteomes" id="UP001225316">
    <property type="component" value="Unassembled WGS sequence"/>
</dbReference>
<keyword evidence="2 9" id="KW-0813">Transport</keyword>
<comment type="subcellular location">
    <subcellularLocation>
        <location evidence="1 9">Cell outer membrane</location>
        <topology evidence="1 9">Multi-pass membrane protein</topology>
    </subcellularLocation>
</comment>